<dbReference type="PANTHER" id="PTHR30055:SF234">
    <property type="entry name" value="HTH-TYPE TRANSCRIPTIONAL REGULATOR BETI"/>
    <property type="match status" value="1"/>
</dbReference>
<dbReference type="Pfam" id="PF17754">
    <property type="entry name" value="TetR_C_14"/>
    <property type="match status" value="1"/>
</dbReference>
<evidence type="ECO:0000256" key="5">
    <source>
        <dbReference type="SAM" id="MobiDB-lite"/>
    </source>
</evidence>
<evidence type="ECO:0000313" key="8">
    <source>
        <dbReference type="Proteomes" id="UP001500016"/>
    </source>
</evidence>
<dbReference type="PROSITE" id="PS50977">
    <property type="entry name" value="HTH_TETR_2"/>
    <property type="match status" value="1"/>
</dbReference>
<dbReference type="PRINTS" id="PR00455">
    <property type="entry name" value="HTHTETR"/>
</dbReference>
<dbReference type="InterPro" id="IPR041347">
    <property type="entry name" value="MftR_C"/>
</dbReference>
<feature type="domain" description="HTH tetR-type" evidence="6">
    <location>
        <begin position="14"/>
        <end position="74"/>
    </location>
</feature>
<dbReference type="InterPro" id="IPR050109">
    <property type="entry name" value="HTH-type_TetR-like_transc_reg"/>
</dbReference>
<feature type="region of interest" description="Disordered" evidence="5">
    <location>
        <begin position="207"/>
        <end position="232"/>
    </location>
</feature>
<protein>
    <submittedName>
        <fullName evidence="7">TetR/AcrR family transcriptional regulator</fullName>
    </submittedName>
</protein>
<dbReference type="InterPro" id="IPR001647">
    <property type="entry name" value="HTH_TetR"/>
</dbReference>
<dbReference type="Proteomes" id="UP001500016">
    <property type="component" value="Unassembled WGS sequence"/>
</dbReference>
<feature type="region of interest" description="Disordered" evidence="5">
    <location>
        <begin position="103"/>
        <end position="122"/>
    </location>
</feature>
<dbReference type="RefSeq" id="WP_344525846.1">
    <property type="nucleotide sequence ID" value="NZ_BAAAPE010000005.1"/>
</dbReference>
<feature type="compositionally biased region" description="Low complexity" evidence="5">
    <location>
        <begin position="103"/>
        <end position="114"/>
    </location>
</feature>
<name>A0ABN2VPR2_9ACTN</name>
<keyword evidence="3" id="KW-0804">Transcription</keyword>
<evidence type="ECO:0000256" key="1">
    <source>
        <dbReference type="ARBA" id="ARBA00023015"/>
    </source>
</evidence>
<dbReference type="Gene3D" id="1.10.357.10">
    <property type="entry name" value="Tetracycline Repressor, domain 2"/>
    <property type="match status" value="1"/>
</dbReference>
<accession>A0ABN2VPR2</accession>
<keyword evidence="1" id="KW-0805">Transcription regulation</keyword>
<keyword evidence="2 4" id="KW-0238">DNA-binding</keyword>
<dbReference type="Pfam" id="PF00440">
    <property type="entry name" value="TetR_N"/>
    <property type="match status" value="1"/>
</dbReference>
<evidence type="ECO:0000256" key="3">
    <source>
        <dbReference type="ARBA" id="ARBA00023163"/>
    </source>
</evidence>
<evidence type="ECO:0000313" key="7">
    <source>
        <dbReference type="EMBL" id="GAA2068923.1"/>
    </source>
</evidence>
<evidence type="ECO:0000259" key="6">
    <source>
        <dbReference type="PROSITE" id="PS50977"/>
    </source>
</evidence>
<comment type="caution">
    <text evidence="7">The sequence shown here is derived from an EMBL/GenBank/DDBJ whole genome shotgun (WGS) entry which is preliminary data.</text>
</comment>
<dbReference type="EMBL" id="BAAAPE010000005">
    <property type="protein sequence ID" value="GAA2068923.1"/>
    <property type="molecule type" value="Genomic_DNA"/>
</dbReference>
<dbReference type="SUPFAM" id="SSF46689">
    <property type="entry name" value="Homeodomain-like"/>
    <property type="match status" value="1"/>
</dbReference>
<dbReference type="PANTHER" id="PTHR30055">
    <property type="entry name" value="HTH-TYPE TRANSCRIPTIONAL REGULATOR RUTR"/>
    <property type="match status" value="1"/>
</dbReference>
<sequence length="232" mass="24628">MPTTPPGRRERKKAATRKALADAALRLFTERGYDAVTLHDVAEAADVSTTTLLKHFPGKEALVFDEEADQEAGLVAAVRDRSPGTSLPRALCAHVKRARLHTAATDEAAATDGPATGGPAPGVRYEDFRDLVTRTPALSAYAHRMWMRHQDALARAIAEDVGAPADDPRCAALARFALETSALAHGAPDAEHAEHTVDAAFDLLEHGWHATAPGPGPDPGPGRGNSGHTHRR</sequence>
<feature type="DNA-binding region" description="H-T-H motif" evidence="4">
    <location>
        <begin position="37"/>
        <end position="56"/>
    </location>
</feature>
<evidence type="ECO:0000256" key="4">
    <source>
        <dbReference type="PROSITE-ProRule" id="PRU00335"/>
    </source>
</evidence>
<dbReference type="Gene3D" id="1.10.10.60">
    <property type="entry name" value="Homeodomain-like"/>
    <property type="match status" value="1"/>
</dbReference>
<dbReference type="InterPro" id="IPR009057">
    <property type="entry name" value="Homeodomain-like_sf"/>
</dbReference>
<reference evidence="7 8" key="1">
    <citation type="journal article" date="2019" name="Int. J. Syst. Evol. Microbiol.">
        <title>The Global Catalogue of Microorganisms (GCM) 10K type strain sequencing project: providing services to taxonomists for standard genome sequencing and annotation.</title>
        <authorList>
            <consortium name="The Broad Institute Genomics Platform"/>
            <consortium name="The Broad Institute Genome Sequencing Center for Infectious Disease"/>
            <person name="Wu L."/>
            <person name="Ma J."/>
        </authorList>
    </citation>
    <scope>NUCLEOTIDE SEQUENCE [LARGE SCALE GENOMIC DNA]</scope>
    <source>
        <strain evidence="7 8">JCM 15478</strain>
    </source>
</reference>
<organism evidence="7 8">
    <name type="scientific">Streptomyces albiaxialis</name>
    <dbReference type="NCBI Taxonomy" id="329523"/>
    <lineage>
        <taxon>Bacteria</taxon>
        <taxon>Bacillati</taxon>
        <taxon>Actinomycetota</taxon>
        <taxon>Actinomycetes</taxon>
        <taxon>Kitasatosporales</taxon>
        <taxon>Streptomycetaceae</taxon>
        <taxon>Streptomyces</taxon>
    </lineage>
</organism>
<keyword evidence="8" id="KW-1185">Reference proteome</keyword>
<proteinExistence type="predicted"/>
<evidence type="ECO:0000256" key="2">
    <source>
        <dbReference type="ARBA" id="ARBA00023125"/>
    </source>
</evidence>
<gene>
    <name evidence="7" type="ORF">GCM10009801_17770</name>
</gene>